<evidence type="ECO:0000259" key="2">
    <source>
        <dbReference type="Pfam" id="PF07238"/>
    </source>
</evidence>
<dbReference type="PIRSF" id="PIRSF028141">
    <property type="entry name" value="C-di-GMP_BP_PA4608"/>
    <property type="match status" value="1"/>
</dbReference>
<reference evidence="3 4" key="2">
    <citation type="journal article" date="2015" name="Syst. Appl. Microbiol.">
        <title>Nitrincola nitratireducens sp. nov. isolated from a haloalkaline crater lake.</title>
        <authorList>
            <person name="Singh A."/>
            <person name="Vaidya B."/>
            <person name="Tanuku N.R."/>
            <person name="Pinnaka A.K."/>
        </authorList>
    </citation>
    <scope>NUCLEOTIDE SEQUENCE [LARGE SCALE GENOMIC DNA]</scope>
    <source>
        <strain evidence="3 4">AK23</strain>
    </source>
</reference>
<dbReference type="AlphaFoldDB" id="W9UT18"/>
<dbReference type="Proteomes" id="UP000019464">
    <property type="component" value="Unassembled WGS sequence"/>
</dbReference>
<comment type="subunit">
    <text evidence="1">Monomer in both c-di-GMP-bound and free forms.</text>
</comment>
<organism evidence="3 4">
    <name type="scientific">Nitrincola nitratireducens</name>
    <dbReference type="NCBI Taxonomy" id="1229521"/>
    <lineage>
        <taxon>Bacteria</taxon>
        <taxon>Pseudomonadati</taxon>
        <taxon>Pseudomonadota</taxon>
        <taxon>Gammaproteobacteria</taxon>
        <taxon>Oceanospirillales</taxon>
        <taxon>Oceanospirillaceae</taxon>
        <taxon>Nitrincola</taxon>
    </lineage>
</organism>
<sequence length="126" mass="14616">MSNILNDRRRFTRIHFDAECEVHFTGRAIVMQLVDISFRGALLTCKETLNLSLAEPAELCIYLANDILIKMQVSLSTREHPHYGFVIEEIDIDSMSHLRRLVELNLGDETLLERELEQMILDESQI</sequence>
<keyword evidence="1" id="KW-0547">Nucleotide-binding</keyword>
<dbReference type="Pfam" id="PF07238">
    <property type="entry name" value="PilZ"/>
    <property type="match status" value="1"/>
</dbReference>
<dbReference type="GO" id="GO:0035438">
    <property type="term" value="F:cyclic-di-GMP binding"/>
    <property type="evidence" value="ECO:0007669"/>
    <property type="project" value="InterPro"/>
</dbReference>
<dbReference type="Gene3D" id="2.40.10.220">
    <property type="entry name" value="predicted glycosyltransferase like domains"/>
    <property type="match status" value="1"/>
</dbReference>
<comment type="function">
    <text evidence="1">Binds the second messenger bis-(3'-5') cyclic dimeric guanosine monophosphate (c-di-GMP). Can bind two c-di-GMP molecules per monomer. May play a role in bacterial second-messenger regulated processes. Binding to c-di-GMP induces a conformational change of the C- and N-termini resulting in the exposure of a highly negative surface on one side of the protein to a possible effector protein.</text>
</comment>
<dbReference type="RefSeq" id="WP_036512059.1">
    <property type="nucleotide sequence ID" value="NZ_AONB01000014.1"/>
</dbReference>
<dbReference type="SUPFAM" id="SSF141371">
    <property type="entry name" value="PilZ domain-like"/>
    <property type="match status" value="1"/>
</dbReference>
<keyword evidence="4" id="KW-1185">Reference proteome</keyword>
<evidence type="ECO:0000313" key="4">
    <source>
        <dbReference type="Proteomes" id="UP000019464"/>
    </source>
</evidence>
<feature type="domain" description="PilZ" evidence="2">
    <location>
        <begin position="7"/>
        <end position="103"/>
    </location>
</feature>
<accession>W9UT18</accession>
<comment type="caution">
    <text evidence="3">The sequence shown here is derived from an EMBL/GenBank/DDBJ whole genome shotgun (WGS) entry which is preliminary data.</text>
</comment>
<name>W9UT18_9GAMM</name>
<reference evidence="4" key="1">
    <citation type="submission" date="2012-11" db="EMBL/GenBank/DDBJ databases">
        <authorList>
            <person name="Singh A."/>
            <person name="Pinnaka A.K."/>
            <person name="Vaidya B."/>
        </authorList>
    </citation>
    <scope>NUCLEOTIDE SEQUENCE [LARGE SCALE GENOMIC DNA]</scope>
    <source>
        <strain evidence="4">AK23</strain>
    </source>
</reference>
<dbReference type="InterPro" id="IPR009875">
    <property type="entry name" value="PilZ_domain"/>
</dbReference>
<evidence type="ECO:0000313" key="3">
    <source>
        <dbReference type="EMBL" id="EXJ10358.1"/>
    </source>
</evidence>
<dbReference type="STRING" id="1229521.D791_02686"/>
<proteinExistence type="predicted"/>
<gene>
    <name evidence="3" type="ORF">D791_02686</name>
</gene>
<keyword evidence="1" id="KW-0973">c-di-GMP</keyword>
<dbReference type="InterPro" id="IPR027021">
    <property type="entry name" value="C-di-GMP_BP_PA4608"/>
</dbReference>
<protein>
    <recommendedName>
        <fullName evidence="1">Cyclic diguanosine monophosphate-binding protein</fullName>
        <shortName evidence="1">c-di-GMP-binding protein</shortName>
    </recommendedName>
    <alternativeName>
        <fullName evidence="1">Pilz domain-containing protein</fullName>
    </alternativeName>
</protein>
<evidence type="ECO:0000256" key="1">
    <source>
        <dbReference type="PIRNR" id="PIRNR028141"/>
    </source>
</evidence>
<dbReference type="EMBL" id="AONB01000014">
    <property type="protein sequence ID" value="EXJ10358.1"/>
    <property type="molecule type" value="Genomic_DNA"/>
</dbReference>